<evidence type="ECO:0000313" key="5">
    <source>
        <dbReference type="EMBL" id="CAB3407224.1"/>
    </source>
</evidence>
<proteinExistence type="predicted"/>
<dbReference type="AlphaFoldDB" id="A0A8S1F535"/>
<keyword evidence="6" id="KW-1185">Reference proteome</keyword>
<organism evidence="5 6">
    <name type="scientific">Caenorhabditis bovis</name>
    <dbReference type="NCBI Taxonomy" id="2654633"/>
    <lineage>
        <taxon>Eukaryota</taxon>
        <taxon>Metazoa</taxon>
        <taxon>Ecdysozoa</taxon>
        <taxon>Nematoda</taxon>
        <taxon>Chromadorea</taxon>
        <taxon>Rhabditida</taxon>
        <taxon>Rhabditina</taxon>
        <taxon>Rhabditomorpha</taxon>
        <taxon>Rhabditoidea</taxon>
        <taxon>Rhabditidae</taxon>
        <taxon>Peloderinae</taxon>
        <taxon>Caenorhabditis</taxon>
    </lineage>
</organism>
<dbReference type="Pfam" id="PF07572">
    <property type="entry name" value="BCNT"/>
    <property type="match status" value="1"/>
</dbReference>
<feature type="domain" description="BCNT-C" evidence="4">
    <location>
        <begin position="154"/>
        <end position="233"/>
    </location>
</feature>
<dbReference type="Proteomes" id="UP000494206">
    <property type="component" value="Unassembled WGS sequence"/>
</dbReference>
<dbReference type="InterPro" id="IPR011421">
    <property type="entry name" value="BCNT-C"/>
</dbReference>
<evidence type="ECO:0000256" key="2">
    <source>
        <dbReference type="ARBA" id="ARBA00030244"/>
    </source>
</evidence>
<dbReference type="EMBL" id="CADEPM010000006">
    <property type="protein sequence ID" value="CAB3407224.1"/>
    <property type="molecule type" value="Genomic_DNA"/>
</dbReference>
<dbReference type="OrthoDB" id="445677at2759"/>
<evidence type="ECO:0000259" key="4">
    <source>
        <dbReference type="PROSITE" id="PS51279"/>
    </source>
</evidence>
<feature type="compositionally biased region" description="Polar residues" evidence="3">
    <location>
        <begin position="54"/>
        <end position="63"/>
    </location>
</feature>
<feature type="compositionally biased region" description="Low complexity" evidence="3">
    <location>
        <begin position="124"/>
        <end position="134"/>
    </location>
</feature>
<sequence length="235" mass="26299">MASRDDDDDYHSSDDEDYNPEDDEINEQDEIDDAEDAEVLEDEKIEHTEEKTPEASTSGSSATDVDALFAELTGEDPILVEAARRNQSSTLTRTEKSETPTTNTTASNSKESLSVPDEIEALASECSSSQSEDGSTAEKGSPKPEKSDEKAPPKKRLGLMEAALTMSKRSKISVLEKSDRDWMAFKDEHKLVEDLESHNRGKGGFLNRMDFLNRTDNRQFENEKNMRAISRKDRV</sequence>
<dbReference type="PANTHER" id="PTHR48407:SF1">
    <property type="entry name" value="CRANIOFACIAL DEVELOPMENT PROTEIN 1"/>
    <property type="match status" value="1"/>
</dbReference>
<feature type="compositionally biased region" description="Basic and acidic residues" evidence="3">
    <location>
        <begin position="42"/>
        <end position="53"/>
    </location>
</feature>
<feature type="compositionally biased region" description="Acidic residues" evidence="3">
    <location>
        <begin position="1"/>
        <end position="41"/>
    </location>
</feature>
<accession>A0A8S1F535</accession>
<dbReference type="PROSITE" id="PS51279">
    <property type="entry name" value="BCNT_C"/>
    <property type="match status" value="1"/>
</dbReference>
<dbReference type="InterPro" id="IPR027124">
    <property type="entry name" value="Swc5/CFDP1/2"/>
</dbReference>
<comment type="caution">
    <text evidence="5">The sequence shown here is derived from an EMBL/GenBank/DDBJ whole genome shotgun (WGS) entry which is preliminary data.</text>
</comment>
<dbReference type="PANTHER" id="PTHR48407">
    <property type="entry name" value="CRANIOFACIAL DEVELOPMENT PROTEIN 1"/>
    <property type="match status" value="1"/>
</dbReference>
<feature type="region of interest" description="Disordered" evidence="3">
    <location>
        <begin position="1"/>
        <end position="156"/>
    </location>
</feature>
<gene>
    <name evidence="5" type="ORF">CBOVIS_LOCUS9185</name>
</gene>
<evidence type="ECO:0000256" key="1">
    <source>
        <dbReference type="ARBA" id="ARBA00019033"/>
    </source>
</evidence>
<evidence type="ECO:0000313" key="6">
    <source>
        <dbReference type="Proteomes" id="UP000494206"/>
    </source>
</evidence>
<reference evidence="5 6" key="1">
    <citation type="submission" date="2020-04" db="EMBL/GenBank/DDBJ databases">
        <authorList>
            <person name="Laetsch R D."/>
            <person name="Stevens L."/>
            <person name="Kumar S."/>
            <person name="Blaxter L. M."/>
        </authorList>
    </citation>
    <scope>NUCLEOTIDE SEQUENCE [LARGE SCALE GENOMIC DNA]</scope>
</reference>
<evidence type="ECO:0000256" key="3">
    <source>
        <dbReference type="SAM" id="MobiDB-lite"/>
    </source>
</evidence>
<protein>
    <recommendedName>
        <fullName evidence="1">Craniofacial development protein 1</fullName>
    </recommendedName>
    <alternativeName>
        <fullName evidence="2">Bucentaur</fullName>
    </alternativeName>
</protein>
<feature type="compositionally biased region" description="Basic and acidic residues" evidence="3">
    <location>
        <begin position="140"/>
        <end position="152"/>
    </location>
</feature>
<name>A0A8S1F535_9PELO</name>